<name>A0A0P1AZ59_PLAHL</name>
<evidence type="ECO:0000313" key="1">
    <source>
        <dbReference type="EMBL" id="CEG46136.1"/>
    </source>
</evidence>
<sequence length="226" mass="26764">MAATFDLFIVNVVSTNSSAHLTLTRHNTFDPGKAKTQEIEDNEERNDLSPKELAKLLNQLYAFDWLIQKEKQLESLFSIRSVLEGKEIKYDAENLRSSHESLKRKKRVINAIIAYCMKKLQGVDISNWDDRFSRQKKHFWAFAEDVLYVIQAQRLIDVIRFQEIDAHNPSIHAYETQLKQTIFDFWRKRKVMTKAKFADVISYTDEKNRRIIALLWKSFQEYLNKN</sequence>
<dbReference type="EMBL" id="CCYD01002047">
    <property type="protein sequence ID" value="CEG46136.1"/>
    <property type="molecule type" value="Genomic_DNA"/>
</dbReference>
<evidence type="ECO:0000313" key="2">
    <source>
        <dbReference type="Proteomes" id="UP000054928"/>
    </source>
</evidence>
<accession>A0A0P1AZ59</accession>
<dbReference type="Proteomes" id="UP000054928">
    <property type="component" value="Unassembled WGS sequence"/>
</dbReference>
<organism evidence="1 2">
    <name type="scientific">Plasmopara halstedii</name>
    <name type="common">Downy mildew of sunflower</name>
    <dbReference type="NCBI Taxonomy" id="4781"/>
    <lineage>
        <taxon>Eukaryota</taxon>
        <taxon>Sar</taxon>
        <taxon>Stramenopiles</taxon>
        <taxon>Oomycota</taxon>
        <taxon>Peronosporomycetes</taxon>
        <taxon>Peronosporales</taxon>
        <taxon>Peronosporaceae</taxon>
        <taxon>Plasmopara</taxon>
    </lineage>
</organism>
<dbReference type="AlphaFoldDB" id="A0A0P1AZ59"/>
<dbReference type="RefSeq" id="XP_024582505.1">
    <property type="nucleotide sequence ID" value="XM_024716959.1"/>
</dbReference>
<dbReference type="GeneID" id="36397611"/>
<proteinExistence type="predicted"/>
<keyword evidence="2" id="KW-1185">Reference proteome</keyword>
<protein>
    <submittedName>
        <fullName evidence="1">Uncharacterized protein</fullName>
    </submittedName>
</protein>
<reference evidence="2" key="1">
    <citation type="submission" date="2014-09" db="EMBL/GenBank/DDBJ databases">
        <authorList>
            <person name="Sharma Rahul"/>
            <person name="Thines Marco"/>
        </authorList>
    </citation>
    <scope>NUCLEOTIDE SEQUENCE [LARGE SCALE GENOMIC DNA]</scope>
</reference>